<evidence type="ECO:0000256" key="12">
    <source>
        <dbReference type="SAM" id="MobiDB-lite"/>
    </source>
</evidence>
<evidence type="ECO:0000256" key="4">
    <source>
        <dbReference type="ARBA" id="ARBA00022705"/>
    </source>
</evidence>
<evidence type="ECO:0000313" key="15">
    <source>
        <dbReference type="Proteomes" id="UP000009049"/>
    </source>
</evidence>
<dbReference type="Gene3D" id="1.20.272.10">
    <property type="match status" value="1"/>
</dbReference>
<evidence type="ECO:0000256" key="6">
    <source>
        <dbReference type="ARBA" id="ARBA00022741"/>
    </source>
</evidence>
<dbReference type="Proteomes" id="UP000009049">
    <property type="component" value="Chromosome"/>
</dbReference>
<dbReference type="Pfam" id="PF13177">
    <property type="entry name" value="DNA_pol3_delta2"/>
    <property type="match status" value="1"/>
</dbReference>
<keyword evidence="2 11" id="KW-0808">Transferase</keyword>
<dbReference type="EMBL" id="CP001712">
    <property type="protein sequence ID" value="EAR15216.1"/>
    <property type="molecule type" value="Genomic_DNA"/>
</dbReference>
<sequence length="631" mass="70749">MPEYTGRRPIRMEPFIVSARKYRPQQFEDVVGQQAITRTLLNAIENDHLAQALLFCGPRGVGKTTCARILAKKINEDGNQRDGEDFAFNIFELDAASNNSVDDIRNLIDQVRIPPQVGKYKVYIIDEVHMLSQAAFNAFLKTLEEPPRHAIFILATTEKHKIIPTILSRCQIFDFRRITVGDAASYLKYIAEQQGIEADEEALHMIAQKADGAMRDALSIFDRVVSFAGNKLTRKAVAENLNVLDVDVYFESTDHILKGDIPALLIYFNEILAQGFEGHHYINGLASHFRDLMVCTSQETVALLETSESVRQRYLEQASHCSGEFLLAALDLANQCDLDYKTSKNHRLLVELCLMKLASLTQRQKKKARNGEDAWLIPAAAFHNQTPPPETVSEPESTSKPAAGAQEGAESSPETVGSAHQTTESIPESKDMPESKDIREPEGAEQSQSPDNQKETSAPAGPKETPAPTLPVGKKKSGQKVSGLSLSSIRAKKAHKASRHHAAPNPEDLPRDPFEESELQALWKEFAEQTEKRGRKILAASLGTDLPKLIGDHVIWIELPNSTMKKEVERDQFELMDFLRTQLNNHHIQLKITVNEETAKQFAFTPEEKYQKLREKNPAIDLLRKTFDLEL</sequence>
<evidence type="ECO:0000256" key="11">
    <source>
        <dbReference type="RuleBase" id="RU364063"/>
    </source>
</evidence>
<evidence type="ECO:0000256" key="9">
    <source>
        <dbReference type="ARBA" id="ARBA00022932"/>
    </source>
</evidence>
<keyword evidence="6 11" id="KW-0547">Nucleotide-binding</keyword>
<dbReference type="NCBIfam" id="TIGR02397">
    <property type="entry name" value="dnaX_nterm"/>
    <property type="match status" value="1"/>
</dbReference>
<comment type="similarity">
    <text evidence="1 11">Belongs to the DnaX/STICHEL family.</text>
</comment>
<evidence type="ECO:0000256" key="7">
    <source>
        <dbReference type="ARBA" id="ARBA00022833"/>
    </source>
</evidence>
<dbReference type="NCBIfam" id="NF011531">
    <property type="entry name" value="PRK14971.1"/>
    <property type="match status" value="1"/>
</dbReference>
<feature type="compositionally biased region" description="Basic and acidic residues" evidence="12">
    <location>
        <begin position="427"/>
        <end position="442"/>
    </location>
</feature>
<dbReference type="InterPro" id="IPR027417">
    <property type="entry name" value="P-loop_NTPase"/>
</dbReference>
<dbReference type="SMART" id="SM00382">
    <property type="entry name" value="AAA"/>
    <property type="match status" value="1"/>
</dbReference>
<reference evidence="14 15" key="1">
    <citation type="journal article" date="2009" name="J. Bacteriol.">
        <title>Complete genome sequence of Robiginitalea biformata HTCC2501.</title>
        <authorList>
            <person name="Oh H.M."/>
            <person name="Giovannoni S.J."/>
            <person name="Lee K."/>
            <person name="Ferriera S."/>
            <person name="Johnson J."/>
            <person name="Cho J.C."/>
        </authorList>
    </citation>
    <scope>NUCLEOTIDE SEQUENCE [LARGE SCALE GENOMIC DNA]</scope>
    <source>
        <strain evidence="15">ATCC BAA-864 / HTCC2501 / KCTC 12146</strain>
    </source>
</reference>
<dbReference type="GO" id="GO:0009360">
    <property type="term" value="C:DNA polymerase III complex"/>
    <property type="evidence" value="ECO:0007669"/>
    <property type="project" value="InterPro"/>
</dbReference>
<dbReference type="InterPro" id="IPR050238">
    <property type="entry name" value="DNA_Rep/Repair_Clamp_Loader"/>
</dbReference>
<dbReference type="InterPro" id="IPR022754">
    <property type="entry name" value="DNA_pol_III_gamma-3"/>
</dbReference>
<keyword evidence="9 11" id="KW-0239">DNA-directed DNA polymerase</keyword>
<evidence type="ECO:0000256" key="2">
    <source>
        <dbReference type="ARBA" id="ARBA00022679"/>
    </source>
</evidence>
<dbReference type="GO" id="GO:0003677">
    <property type="term" value="F:DNA binding"/>
    <property type="evidence" value="ECO:0007669"/>
    <property type="project" value="InterPro"/>
</dbReference>
<evidence type="ECO:0000259" key="13">
    <source>
        <dbReference type="SMART" id="SM00382"/>
    </source>
</evidence>
<gene>
    <name evidence="11" type="primary">dnaX</name>
    <name evidence="14" type="ordered locus">RB2501_12849</name>
</gene>
<dbReference type="Gene3D" id="1.10.8.60">
    <property type="match status" value="1"/>
</dbReference>
<dbReference type="STRING" id="313596.RB2501_12849"/>
<name>A4CK17_ROBBH</name>
<keyword evidence="8 11" id="KW-0067">ATP-binding</keyword>
<dbReference type="HOGENOM" id="CLU_006229_0_2_10"/>
<keyword evidence="4 11" id="KW-0235">DNA replication</keyword>
<feature type="compositionally biased region" description="Basic residues" evidence="12">
    <location>
        <begin position="490"/>
        <end position="502"/>
    </location>
</feature>
<dbReference type="InterPro" id="IPR012763">
    <property type="entry name" value="DNA_pol_III_sug/sutau_N"/>
</dbReference>
<dbReference type="PANTHER" id="PTHR11669:SF0">
    <property type="entry name" value="PROTEIN STICHEL-LIKE 2"/>
    <property type="match status" value="1"/>
</dbReference>
<feature type="region of interest" description="Disordered" evidence="12">
    <location>
        <begin position="382"/>
        <end position="513"/>
    </location>
</feature>
<dbReference type="EC" id="2.7.7.7" evidence="11"/>
<dbReference type="GO" id="GO:0005524">
    <property type="term" value="F:ATP binding"/>
    <property type="evidence" value="ECO:0007669"/>
    <property type="project" value="UniProtKB-KW"/>
</dbReference>
<feature type="compositionally biased region" description="Polar residues" evidence="12">
    <location>
        <begin position="412"/>
        <end position="426"/>
    </location>
</feature>
<dbReference type="NCBIfam" id="TIGR01128">
    <property type="entry name" value="holA"/>
    <property type="match status" value="1"/>
</dbReference>
<protein>
    <recommendedName>
        <fullName evidence="11">DNA polymerase III subunit gamma/tau</fullName>
        <ecNumber evidence="11">2.7.7.7</ecNumber>
    </recommendedName>
</protein>
<dbReference type="SUPFAM" id="SSF48019">
    <property type="entry name" value="post-AAA+ oligomerization domain-like"/>
    <property type="match status" value="1"/>
</dbReference>
<dbReference type="Gene3D" id="3.40.50.300">
    <property type="entry name" value="P-loop containing nucleotide triphosphate hydrolases"/>
    <property type="match status" value="1"/>
</dbReference>
<keyword evidence="3 11" id="KW-0548">Nucleotidyltransferase</keyword>
<dbReference type="AlphaFoldDB" id="A4CK17"/>
<evidence type="ECO:0000256" key="1">
    <source>
        <dbReference type="ARBA" id="ARBA00006360"/>
    </source>
</evidence>
<accession>A4CK17</accession>
<keyword evidence="7" id="KW-0862">Zinc</keyword>
<organism evidence="14 15">
    <name type="scientific">Robiginitalea biformata (strain ATCC BAA-864 / DSM 15991 / KCTC 12146 / HTCC2501)</name>
    <dbReference type="NCBI Taxonomy" id="313596"/>
    <lineage>
        <taxon>Bacteria</taxon>
        <taxon>Pseudomonadati</taxon>
        <taxon>Bacteroidota</taxon>
        <taxon>Flavobacteriia</taxon>
        <taxon>Flavobacteriales</taxon>
        <taxon>Flavobacteriaceae</taxon>
        <taxon>Robiginitalea</taxon>
    </lineage>
</organism>
<feature type="compositionally biased region" description="Low complexity" evidence="12">
    <location>
        <begin position="479"/>
        <end position="489"/>
    </location>
</feature>
<dbReference type="PANTHER" id="PTHR11669">
    <property type="entry name" value="REPLICATION FACTOR C / DNA POLYMERASE III GAMMA-TAU SUBUNIT"/>
    <property type="match status" value="1"/>
</dbReference>
<keyword evidence="5" id="KW-0479">Metal-binding</keyword>
<dbReference type="InterPro" id="IPR003593">
    <property type="entry name" value="AAA+_ATPase"/>
</dbReference>
<feature type="compositionally biased region" description="Low complexity" evidence="12">
    <location>
        <begin position="391"/>
        <end position="401"/>
    </location>
</feature>
<proteinExistence type="inferred from homology"/>
<evidence type="ECO:0000256" key="5">
    <source>
        <dbReference type="ARBA" id="ARBA00022723"/>
    </source>
</evidence>
<keyword evidence="15" id="KW-1185">Reference proteome</keyword>
<dbReference type="eggNOG" id="COG2812">
    <property type="taxonomic scope" value="Bacteria"/>
</dbReference>
<dbReference type="NCBIfam" id="NF004046">
    <property type="entry name" value="PRK05563.1"/>
    <property type="match status" value="1"/>
</dbReference>
<dbReference type="Pfam" id="PF12169">
    <property type="entry name" value="DNA_pol3_gamma3"/>
    <property type="match status" value="1"/>
</dbReference>
<dbReference type="CDD" id="cd18137">
    <property type="entry name" value="HLD_clamp_pol_III_gamma_tau"/>
    <property type="match status" value="1"/>
</dbReference>
<dbReference type="KEGG" id="rbi:RB2501_12849"/>
<dbReference type="InterPro" id="IPR005790">
    <property type="entry name" value="DNA_polIII_delta"/>
</dbReference>
<dbReference type="PRINTS" id="PR00300">
    <property type="entry name" value="CLPPROTEASEA"/>
</dbReference>
<evidence type="ECO:0000256" key="3">
    <source>
        <dbReference type="ARBA" id="ARBA00022695"/>
    </source>
</evidence>
<comment type="catalytic activity">
    <reaction evidence="10 11">
        <text>DNA(n) + a 2'-deoxyribonucleoside 5'-triphosphate = DNA(n+1) + diphosphate</text>
        <dbReference type="Rhea" id="RHEA:22508"/>
        <dbReference type="Rhea" id="RHEA-COMP:17339"/>
        <dbReference type="Rhea" id="RHEA-COMP:17340"/>
        <dbReference type="ChEBI" id="CHEBI:33019"/>
        <dbReference type="ChEBI" id="CHEBI:61560"/>
        <dbReference type="ChEBI" id="CHEBI:173112"/>
        <dbReference type="EC" id="2.7.7.7"/>
    </reaction>
</comment>
<comment type="subunit">
    <text evidence="11">DNA polymerase III contains a core (composed of alpha, epsilon and theta chains) that associates with a tau subunit. This core dimerizes to form the POLIII' complex. PolIII' associates with the gamma complex (composed of gamma, delta, delta', psi and chi chains) and with the beta chain to form the complete DNA polymerase III complex.</text>
</comment>
<dbReference type="CDD" id="cd00009">
    <property type="entry name" value="AAA"/>
    <property type="match status" value="1"/>
</dbReference>
<dbReference type="Pfam" id="PF22608">
    <property type="entry name" value="DNAX_ATPase_lid"/>
    <property type="match status" value="1"/>
</dbReference>
<evidence type="ECO:0000256" key="10">
    <source>
        <dbReference type="ARBA" id="ARBA00049244"/>
    </source>
</evidence>
<dbReference type="InterPro" id="IPR008921">
    <property type="entry name" value="DNA_pol3_clamp-load_cplx_C"/>
</dbReference>
<feature type="domain" description="AAA+ ATPase" evidence="13">
    <location>
        <begin position="49"/>
        <end position="179"/>
    </location>
</feature>
<comment type="function">
    <text evidence="11">DNA polymerase III is a complex, multichain enzyme responsible for most of the replicative synthesis in bacteria. This DNA polymerase also exhibits 3' to 5' exonuclease activity.</text>
</comment>
<evidence type="ECO:0000313" key="14">
    <source>
        <dbReference type="EMBL" id="EAR15216.1"/>
    </source>
</evidence>
<dbReference type="InterPro" id="IPR045085">
    <property type="entry name" value="HLD_clamp_pol_III_gamma_tau"/>
</dbReference>
<dbReference type="GO" id="GO:0003887">
    <property type="term" value="F:DNA-directed DNA polymerase activity"/>
    <property type="evidence" value="ECO:0007669"/>
    <property type="project" value="UniProtKB-KW"/>
</dbReference>
<dbReference type="GO" id="GO:0006261">
    <property type="term" value="P:DNA-templated DNA replication"/>
    <property type="evidence" value="ECO:0007669"/>
    <property type="project" value="TreeGrafter"/>
</dbReference>
<evidence type="ECO:0000256" key="8">
    <source>
        <dbReference type="ARBA" id="ARBA00022840"/>
    </source>
</evidence>
<dbReference type="SUPFAM" id="SSF52540">
    <property type="entry name" value="P-loop containing nucleoside triphosphate hydrolases"/>
    <property type="match status" value="1"/>
</dbReference>
<dbReference type="GO" id="GO:0046872">
    <property type="term" value="F:metal ion binding"/>
    <property type="evidence" value="ECO:0007669"/>
    <property type="project" value="UniProtKB-KW"/>
</dbReference>
<dbReference type="InterPro" id="IPR001270">
    <property type="entry name" value="ClpA/B"/>
</dbReference>